<dbReference type="PROSITE" id="PS50048">
    <property type="entry name" value="ZN2_CY6_FUNGAL_2"/>
    <property type="match status" value="1"/>
</dbReference>
<evidence type="ECO:0000313" key="9">
    <source>
        <dbReference type="Proteomes" id="UP000249363"/>
    </source>
</evidence>
<evidence type="ECO:0000256" key="4">
    <source>
        <dbReference type="ARBA" id="ARBA00023163"/>
    </source>
</evidence>
<dbReference type="CDD" id="cd00067">
    <property type="entry name" value="GAL4"/>
    <property type="match status" value="1"/>
</dbReference>
<dbReference type="Proteomes" id="UP000249363">
    <property type="component" value="Unassembled WGS sequence"/>
</dbReference>
<dbReference type="AlphaFoldDB" id="A0A364KVA3"/>
<evidence type="ECO:0000256" key="3">
    <source>
        <dbReference type="ARBA" id="ARBA00023125"/>
    </source>
</evidence>
<evidence type="ECO:0000313" key="8">
    <source>
        <dbReference type="EMBL" id="RAO67490.1"/>
    </source>
</evidence>
<accession>A0A364KVA3</accession>
<sequence>MVSSADVPAQFVSNWKPYSRAPSGETSNQSSPKGGSPPGTSNKLCLACDECRQARVKCPGGNPCRRCMNNDGYCHYSVSKRSGRTKAIHNKKRQNNTNTNNGNTNILSPPSTVDSSQKNTADYEKNTQKAALDKNATTSIDQSMILDDFTLINSMDSSSSNADLGSDSSLGDLFPGAFDSLDFGSFFSSANSNGSGILMDPPFSRPLSASRLSFSGQGLGEPSPNFRFGSPLLAEKNFSSTPCSCFKTQLLCISHLCGPMLDEQSRLDTALETTRHISEQMVQLLSCSSCLKGSHSFIITTMLLQRLVCLFCHLEKNSSTLLKTTKIKIGNFQLSEEEEQQHKKLLITTAAKKLNIMVNSFYETVRQFQQAELLHQRQRSEEMTEMGRSNLNWVMDAIQKMRRRLKGIIGESETEGW</sequence>
<dbReference type="Pfam" id="PF00172">
    <property type="entry name" value="Zn_clus"/>
    <property type="match status" value="1"/>
</dbReference>
<dbReference type="SMART" id="SM00066">
    <property type="entry name" value="GAL4"/>
    <property type="match status" value="1"/>
</dbReference>
<comment type="subcellular location">
    <subcellularLocation>
        <location evidence="1">Nucleus</location>
    </subcellularLocation>
</comment>
<dbReference type="OrthoDB" id="4330117at2759"/>
<dbReference type="SUPFAM" id="SSF57701">
    <property type="entry name" value="Zn2/Cys6 DNA-binding domain"/>
    <property type="match status" value="1"/>
</dbReference>
<dbReference type="EMBL" id="MIKG01000005">
    <property type="protein sequence ID" value="RAO67490.1"/>
    <property type="molecule type" value="Genomic_DNA"/>
</dbReference>
<feature type="compositionally biased region" description="Low complexity" evidence="6">
    <location>
        <begin position="95"/>
        <end position="105"/>
    </location>
</feature>
<dbReference type="RefSeq" id="XP_040732006.1">
    <property type="nucleotide sequence ID" value="XM_040875766.1"/>
</dbReference>
<dbReference type="GeneID" id="63792718"/>
<feature type="compositionally biased region" description="Polar residues" evidence="6">
    <location>
        <begin position="106"/>
        <end position="120"/>
    </location>
</feature>
<dbReference type="GO" id="GO:0005634">
    <property type="term" value="C:nucleus"/>
    <property type="evidence" value="ECO:0007669"/>
    <property type="project" value="UniProtKB-SubCell"/>
</dbReference>
<reference evidence="8 9" key="1">
    <citation type="journal article" date="2017" name="Biotechnol. Biofuels">
        <title>Differential beta-glucosidase expression as a function of carbon source availability in Talaromyces amestolkiae: a genomic and proteomic approach.</title>
        <authorList>
            <person name="de Eugenio L.I."/>
            <person name="Mendez-Liter J.A."/>
            <person name="Nieto-Dominguez M."/>
            <person name="Alonso L."/>
            <person name="Gil-Munoz J."/>
            <person name="Barriuso J."/>
            <person name="Prieto A."/>
            <person name="Martinez M.J."/>
        </authorList>
    </citation>
    <scope>NUCLEOTIDE SEQUENCE [LARGE SCALE GENOMIC DNA]</scope>
    <source>
        <strain evidence="8 9">CIB</strain>
    </source>
</reference>
<dbReference type="InterPro" id="IPR036864">
    <property type="entry name" value="Zn2-C6_fun-type_DNA-bd_sf"/>
</dbReference>
<evidence type="ECO:0000259" key="7">
    <source>
        <dbReference type="PROSITE" id="PS50048"/>
    </source>
</evidence>
<name>A0A364KVA3_TALAM</name>
<keyword evidence="2" id="KW-0805">Transcription regulation</keyword>
<keyword evidence="3" id="KW-0238">DNA-binding</keyword>
<keyword evidence="4" id="KW-0804">Transcription</keyword>
<proteinExistence type="predicted"/>
<dbReference type="PROSITE" id="PS00463">
    <property type="entry name" value="ZN2_CY6_FUNGAL_1"/>
    <property type="match status" value="1"/>
</dbReference>
<feature type="domain" description="Zn(2)-C6 fungal-type" evidence="7">
    <location>
        <begin position="47"/>
        <end position="76"/>
    </location>
</feature>
<evidence type="ECO:0000256" key="6">
    <source>
        <dbReference type="SAM" id="MobiDB-lite"/>
    </source>
</evidence>
<evidence type="ECO:0000256" key="2">
    <source>
        <dbReference type="ARBA" id="ARBA00023015"/>
    </source>
</evidence>
<feature type="compositionally biased region" description="Basic residues" evidence="6">
    <location>
        <begin position="84"/>
        <end position="94"/>
    </location>
</feature>
<comment type="caution">
    <text evidence="8">The sequence shown here is derived from an EMBL/GenBank/DDBJ whole genome shotgun (WGS) entry which is preliminary data.</text>
</comment>
<dbReference type="InterPro" id="IPR051711">
    <property type="entry name" value="Stress_Response_Reg"/>
</dbReference>
<evidence type="ECO:0000256" key="1">
    <source>
        <dbReference type="ARBA" id="ARBA00004123"/>
    </source>
</evidence>
<feature type="region of interest" description="Disordered" evidence="6">
    <location>
        <begin position="1"/>
        <end position="39"/>
    </location>
</feature>
<dbReference type="InterPro" id="IPR001138">
    <property type="entry name" value="Zn2Cys6_DnaBD"/>
</dbReference>
<keyword evidence="5" id="KW-0539">Nucleus</keyword>
<dbReference type="Gene3D" id="4.10.240.10">
    <property type="entry name" value="Zn(2)-C6 fungal-type DNA-binding domain"/>
    <property type="match status" value="1"/>
</dbReference>
<gene>
    <name evidence="8" type="ORF">BHQ10_003502</name>
</gene>
<dbReference type="PANTHER" id="PTHR47540">
    <property type="entry name" value="THIAMINE REPRESSIBLE GENES REGULATORY PROTEIN THI5"/>
    <property type="match status" value="1"/>
</dbReference>
<keyword evidence="9" id="KW-1185">Reference proteome</keyword>
<dbReference type="PANTHER" id="PTHR47540:SF4">
    <property type="entry name" value="TRANSCRIPTION FACTOR RGLT"/>
    <property type="match status" value="1"/>
</dbReference>
<organism evidence="8 9">
    <name type="scientific">Talaromyces amestolkiae</name>
    <dbReference type="NCBI Taxonomy" id="1196081"/>
    <lineage>
        <taxon>Eukaryota</taxon>
        <taxon>Fungi</taxon>
        <taxon>Dikarya</taxon>
        <taxon>Ascomycota</taxon>
        <taxon>Pezizomycotina</taxon>
        <taxon>Eurotiomycetes</taxon>
        <taxon>Eurotiomycetidae</taxon>
        <taxon>Eurotiales</taxon>
        <taxon>Trichocomaceae</taxon>
        <taxon>Talaromyces</taxon>
        <taxon>Talaromyces sect. Talaromyces</taxon>
    </lineage>
</organism>
<dbReference type="GO" id="GO:0043565">
    <property type="term" value="F:sequence-specific DNA binding"/>
    <property type="evidence" value="ECO:0007669"/>
    <property type="project" value="TreeGrafter"/>
</dbReference>
<dbReference type="GO" id="GO:0045944">
    <property type="term" value="P:positive regulation of transcription by RNA polymerase II"/>
    <property type="evidence" value="ECO:0007669"/>
    <property type="project" value="TreeGrafter"/>
</dbReference>
<evidence type="ECO:0000256" key="5">
    <source>
        <dbReference type="ARBA" id="ARBA00023242"/>
    </source>
</evidence>
<protein>
    <recommendedName>
        <fullName evidence="7">Zn(2)-C6 fungal-type domain-containing protein</fullName>
    </recommendedName>
</protein>
<dbReference type="GO" id="GO:0008270">
    <property type="term" value="F:zinc ion binding"/>
    <property type="evidence" value="ECO:0007669"/>
    <property type="project" value="InterPro"/>
</dbReference>
<feature type="region of interest" description="Disordered" evidence="6">
    <location>
        <begin position="84"/>
        <end position="120"/>
    </location>
</feature>
<dbReference type="GO" id="GO:0000981">
    <property type="term" value="F:DNA-binding transcription factor activity, RNA polymerase II-specific"/>
    <property type="evidence" value="ECO:0007669"/>
    <property type="project" value="InterPro"/>
</dbReference>